<keyword evidence="2" id="KW-1185">Reference proteome</keyword>
<comment type="caution">
    <text evidence="1">The sequence shown here is derived from an EMBL/GenBank/DDBJ whole genome shotgun (WGS) entry which is preliminary data.</text>
</comment>
<proteinExistence type="predicted"/>
<evidence type="ECO:0000313" key="2">
    <source>
        <dbReference type="Proteomes" id="UP000602510"/>
    </source>
</evidence>
<name>A0A833T8X9_PHYIN</name>
<organism evidence="1 2">
    <name type="scientific">Phytophthora infestans</name>
    <name type="common">Potato late blight agent</name>
    <name type="synonym">Botrytis infestans</name>
    <dbReference type="NCBI Taxonomy" id="4787"/>
    <lineage>
        <taxon>Eukaryota</taxon>
        <taxon>Sar</taxon>
        <taxon>Stramenopiles</taxon>
        <taxon>Oomycota</taxon>
        <taxon>Peronosporomycetes</taxon>
        <taxon>Peronosporales</taxon>
        <taxon>Peronosporaceae</taxon>
        <taxon>Phytophthora</taxon>
    </lineage>
</organism>
<sequence>MSGDRLLKTPADLFFSFVVKMVINAKTSPCDFRLSDMTTELKGLMFKNAKLRSTNYDCTACLVCI</sequence>
<dbReference type="EMBL" id="WSZM01000075">
    <property type="protein sequence ID" value="KAF4044169.1"/>
    <property type="molecule type" value="Genomic_DNA"/>
</dbReference>
<evidence type="ECO:0000313" key="1">
    <source>
        <dbReference type="EMBL" id="KAF4044169.1"/>
    </source>
</evidence>
<protein>
    <submittedName>
        <fullName evidence="1">Uncharacterized protein</fullName>
    </submittedName>
</protein>
<dbReference type="Proteomes" id="UP000602510">
    <property type="component" value="Unassembled WGS sequence"/>
</dbReference>
<accession>A0A833T8X9</accession>
<gene>
    <name evidence="1" type="ORF">GN244_ATG03446</name>
</gene>
<reference evidence="1" key="1">
    <citation type="submission" date="2020-04" db="EMBL/GenBank/DDBJ databases">
        <title>Hybrid Assembly of Korean Phytophthora infestans isolates.</title>
        <authorList>
            <person name="Prokchorchik M."/>
            <person name="Lee Y."/>
            <person name="Seo J."/>
            <person name="Cho J.-H."/>
            <person name="Park Y.-E."/>
            <person name="Jang D.-C."/>
            <person name="Im J.-S."/>
            <person name="Choi J.-G."/>
            <person name="Park H.-J."/>
            <person name="Lee G.-B."/>
            <person name="Lee Y.-G."/>
            <person name="Hong S.-Y."/>
            <person name="Cho K."/>
            <person name="Sohn K.H."/>
        </authorList>
    </citation>
    <scope>NUCLEOTIDE SEQUENCE</scope>
    <source>
        <strain evidence="1">KR_1_A1</strain>
    </source>
</reference>
<dbReference type="AlphaFoldDB" id="A0A833T8X9"/>